<feature type="transmembrane region" description="Helical" evidence="14">
    <location>
        <begin position="127"/>
        <end position="151"/>
    </location>
</feature>
<evidence type="ECO:0000313" key="16">
    <source>
        <dbReference type="EMBL" id="TFE26257.1"/>
    </source>
</evidence>
<dbReference type="PRINTS" id="PR00344">
    <property type="entry name" value="BCTRLSENSOR"/>
</dbReference>
<evidence type="ECO:0000256" key="11">
    <source>
        <dbReference type="ARBA" id="ARBA00022989"/>
    </source>
</evidence>
<evidence type="ECO:0000256" key="8">
    <source>
        <dbReference type="ARBA" id="ARBA00022741"/>
    </source>
</evidence>
<dbReference type="AlphaFoldDB" id="A0A4Y8LYF5"/>
<dbReference type="Pfam" id="PF00512">
    <property type="entry name" value="HisKA"/>
    <property type="match status" value="1"/>
</dbReference>
<dbReference type="GO" id="GO:0005524">
    <property type="term" value="F:ATP binding"/>
    <property type="evidence" value="ECO:0007669"/>
    <property type="project" value="UniProtKB-KW"/>
</dbReference>
<keyword evidence="7 14" id="KW-0812">Transmembrane</keyword>
<dbReference type="CDD" id="cd00082">
    <property type="entry name" value="HisKA"/>
    <property type="match status" value="1"/>
</dbReference>
<evidence type="ECO:0000256" key="14">
    <source>
        <dbReference type="SAM" id="Phobius"/>
    </source>
</evidence>
<evidence type="ECO:0000259" key="15">
    <source>
        <dbReference type="PROSITE" id="PS50109"/>
    </source>
</evidence>
<dbReference type="SMART" id="SM00387">
    <property type="entry name" value="HATPase_c"/>
    <property type="match status" value="1"/>
</dbReference>
<keyword evidence="4" id="KW-1003">Cell membrane</keyword>
<keyword evidence="10" id="KW-0067">ATP-binding</keyword>
<dbReference type="InterPro" id="IPR003594">
    <property type="entry name" value="HATPase_dom"/>
</dbReference>
<evidence type="ECO:0000256" key="6">
    <source>
        <dbReference type="ARBA" id="ARBA00022679"/>
    </source>
</evidence>
<evidence type="ECO:0000256" key="10">
    <source>
        <dbReference type="ARBA" id="ARBA00022840"/>
    </source>
</evidence>
<dbReference type="Gene3D" id="1.10.287.130">
    <property type="match status" value="1"/>
</dbReference>
<dbReference type="InterPro" id="IPR011620">
    <property type="entry name" value="Sig_transdc_His_kinase_LytS_TM"/>
</dbReference>
<evidence type="ECO:0000256" key="2">
    <source>
        <dbReference type="ARBA" id="ARBA00004651"/>
    </source>
</evidence>
<dbReference type="SUPFAM" id="SSF47384">
    <property type="entry name" value="Homodimeric domain of signal transducing histidine kinase"/>
    <property type="match status" value="1"/>
</dbReference>
<keyword evidence="11 14" id="KW-1133">Transmembrane helix</keyword>
<keyword evidence="13 14" id="KW-0472">Membrane</keyword>
<evidence type="ECO:0000256" key="4">
    <source>
        <dbReference type="ARBA" id="ARBA00022475"/>
    </source>
</evidence>
<dbReference type="InterPro" id="IPR036097">
    <property type="entry name" value="HisK_dim/P_sf"/>
</dbReference>
<dbReference type="InterPro" id="IPR004358">
    <property type="entry name" value="Sig_transdc_His_kin-like_C"/>
</dbReference>
<name>A0A4Y8LYF5_9BACL</name>
<evidence type="ECO:0000256" key="3">
    <source>
        <dbReference type="ARBA" id="ARBA00012438"/>
    </source>
</evidence>
<dbReference type="Pfam" id="PF02518">
    <property type="entry name" value="HATPase_c"/>
    <property type="match status" value="1"/>
</dbReference>
<comment type="caution">
    <text evidence="16">The sequence shown here is derived from an EMBL/GenBank/DDBJ whole genome shotgun (WGS) entry which is preliminary data.</text>
</comment>
<feature type="transmembrane region" description="Helical" evidence="14">
    <location>
        <begin position="61"/>
        <end position="84"/>
    </location>
</feature>
<keyword evidence="12" id="KW-0902">Two-component regulatory system</keyword>
<dbReference type="InterPro" id="IPR036890">
    <property type="entry name" value="HATPase_C_sf"/>
</dbReference>
<protein>
    <recommendedName>
        <fullName evidence="3">histidine kinase</fullName>
        <ecNumber evidence="3">2.7.13.3</ecNumber>
    </recommendedName>
</protein>
<gene>
    <name evidence="16" type="ORF">E2980_11580</name>
</gene>
<evidence type="ECO:0000256" key="13">
    <source>
        <dbReference type="ARBA" id="ARBA00023136"/>
    </source>
</evidence>
<organism evidence="16 17">
    <name type="scientific">Cohnella luojiensis</name>
    <dbReference type="NCBI Taxonomy" id="652876"/>
    <lineage>
        <taxon>Bacteria</taxon>
        <taxon>Bacillati</taxon>
        <taxon>Bacillota</taxon>
        <taxon>Bacilli</taxon>
        <taxon>Bacillales</taxon>
        <taxon>Paenibacillaceae</taxon>
        <taxon>Cohnella</taxon>
    </lineage>
</organism>
<dbReference type="PANTHER" id="PTHR43065">
    <property type="entry name" value="SENSOR HISTIDINE KINASE"/>
    <property type="match status" value="1"/>
</dbReference>
<dbReference type="RefSeq" id="WP_135152349.1">
    <property type="nucleotide sequence ID" value="NZ_SOMN01000014.1"/>
</dbReference>
<evidence type="ECO:0000256" key="5">
    <source>
        <dbReference type="ARBA" id="ARBA00022553"/>
    </source>
</evidence>
<proteinExistence type="predicted"/>
<accession>A0A4Y8LYF5</accession>
<feature type="transmembrane region" description="Helical" evidence="14">
    <location>
        <begin position="96"/>
        <end position="115"/>
    </location>
</feature>
<dbReference type="SMART" id="SM00388">
    <property type="entry name" value="HisKA"/>
    <property type="match status" value="1"/>
</dbReference>
<keyword evidence="6" id="KW-0808">Transferase</keyword>
<evidence type="ECO:0000256" key="12">
    <source>
        <dbReference type="ARBA" id="ARBA00023012"/>
    </source>
</evidence>
<keyword evidence="8" id="KW-0547">Nucleotide-binding</keyword>
<dbReference type="PROSITE" id="PS50109">
    <property type="entry name" value="HIS_KIN"/>
    <property type="match status" value="1"/>
</dbReference>
<evidence type="ECO:0000256" key="1">
    <source>
        <dbReference type="ARBA" id="ARBA00000085"/>
    </source>
</evidence>
<keyword evidence="17" id="KW-1185">Reference proteome</keyword>
<dbReference type="GO" id="GO:0000155">
    <property type="term" value="F:phosphorelay sensor kinase activity"/>
    <property type="evidence" value="ECO:0007669"/>
    <property type="project" value="InterPro"/>
</dbReference>
<reference evidence="16 17" key="1">
    <citation type="submission" date="2019-03" db="EMBL/GenBank/DDBJ databases">
        <title>Cohnella endophytica sp. nov., a novel endophytic bacterium isolated from bark of Sonneratia apetala.</title>
        <authorList>
            <person name="Tuo L."/>
        </authorList>
    </citation>
    <scope>NUCLEOTIDE SEQUENCE [LARGE SCALE GENOMIC DNA]</scope>
    <source>
        <strain evidence="16 17">CCTCC AB 208254</strain>
    </source>
</reference>
<dbReference type="Pfam" id="PF07694">
    <property type="entry name" value="5TM-5TMR_LYT"/>
    <property type="match status" value="1"/>
</dbReference>
<feature type="transmembrane region" description="Helical" evidence="14">
    <location>
        <begin position="6"/>
        <end position="23"/>
    </location>
</feature>
<comment type="subcellular location">
    <subcellularLocation>
        <location evidence="2">Cell membrane</location>
        <topology evidence="2">Multi-pass membrane protein</topology>
    </subcellularLocation>
</comment>
<dbReference type="EMBL" id="SOMN01000014">
    <property type="protein sequence ID" value="TFE26257.1"/>
    <property type="molecule type" value="Genomic_DNA"/>
</dbReference>
<dbReference type="SUPFAM" id="SSF55874">
    <property type="entry name" value="ATPase domain of HSP90 chaperone/DNA topoisomerase II/histidine kinase"/>
    <property type="match status" value="1"/>
</dbReference>
<keyword evidence="5" id="KW-0597">Phosphoprotein</keyword>
<dbReference type="PANTHER" id="PTHR43065:SF46">
    <property type="entry name" value="C4-DICARBOXYLATE TRANSPORT SENSOR PROTEIN DCTB"/>
    <property type="match status" value="1"/>
</dbReference>
<evidence type="ECO:0000313" key="17">
    <source>
        <dbReference type="Proteomes" id="UP000297900"/>
    </source>
</evidence>
<dbReference type="Gene3D" id="3.30.565.10">
    <property type="entry name" value="Histidine kinase-like ATPase, C-terminal domain"/>
    <property type="match status" value="1"/>
</dbReference>
<dbReference type="InterPro" id="IPR003661">
    <property type="entry name" value="HisK_dim/P_dom"/>
</dbReference>
<dbReference type="GO" id="GO:0005886">
    <property type="term" value="C:plasma membrane"/>
    <property type="evidence" value="ECO:0007669"/>
    <property type="project" value="UniProtKB-SubCell"/>
</dbReference>
<evidence type="ECO:0000256" key="9">
    <source>
        <dbReference type="ARBA" id="ARBA00022777"/>
    </source>
</evidence>
<dbReference type="InterPro" id="IPR005467">
    <property type="entry name" value="His_kinase_dom"/>
</dbReference>
<dbReference type="EC" id="2.7.13.3" evidence="3"/>
<dbReference type="GO" id="GO:0071555">
    <property type="term" value="P:cell wall organization"/>
    <property type="evidence" value="ECO:0007669"/>
    <property type="project" value="InterPro"/>
</dbReference>
<feature type="domain" description="Histidine kinase" evidence="15">
    <location>
        <begin position="212"/>
        <end position="417"/>
    </location>
</feature>
<sequence>MLLEKLFLNVLIALAPVLVYTLFGDRWPHSKSPYAIGLLYGISSALCLIFSYYALDLYWELRYVPLVISTVYGGPLAGFINYLMILATRTYLGGDALLFGYISITLAFLGPLLFAKKIGRLTGYRRIRAVILISVIPSIVMLLILISFTYLNQVEKPLDFEPIRAVLFFGLIQTLGTWLSCTLQEFNYERAIMKEEIQRAEKLKTLGEVAASIAHEIRNPLTVVQGFLQLMSATIVEGKNRSYLQFALDEIARAEAIINDYLNFSKPKLTKYEKFSLSDLIESITTLLMPLASYKGIHFDSRVEEQIYMHTDRAQLQQALVNVIKNAVEASMEKSLVQIKLELKGNHAQLKIIDKGKGMTREEIKRIGTLFYTTKESGTGLGTSVAVRIIEAMKGSIIYESEKGKGTVCTISLPLVSDESNRKDNHSYKQLEEL</sequence>
<evidence type="ECO:0000256" key="7">
    <source>
        <dbReference type="ARBA" id="ARBA00022692"/>
    </source>
</evidence>
<dbReference type="Proteomes" id="UP000297900">
    <property type="component" value="Unassembled WGS sequence"/>
</dbReference>
<keyword evidence="9 16" id="KW-0418">Kinase</keyword>
<dbReference type="OrthoDB" id="9815750at2"/>
<comment type="catalytic activity">
    <reaction evidence="1">
        <text>ATP + protein L-histidine = ADP + protein N-phospho-L-histidine.</text>
        <dbReference type="EC" id="2.7.13.3"/>
    </reaction>
</comment>
<feature type="transmembrane region" description="Helical" evidence="14">
    <location>
        <begin position="35"/>
        <end position="55"/>
    </location>
</feature>